<evidence type="ECO:0000256" key="3">
    <source>
        <dbReference type="ARBA" id="ARBA00012663"/>
    </source>
</evidence>
<dbReference type="PANTHER" id="PTHR22600:SF57">
    <property type="entry name" value="BETA-N-ACETYLHEXOSAMINIDASE"/>
    <property type="match status" value="1"/>
</dbReference>
<dbReference type="PRINTS" id="PR00738">
    <property type="entry name" value="GLHYDRLASE20"/>
</dbReference>
<name>A7B974_9ACTO</name>
<evidence type="ECO:0000313" key="7">
    <source>
        <dbReference type="EMBL" id="EDN79748.1"/>
    </source>
</evidence>
<evidence type="ECO:0000256" key="5">
    <source>
        <dbReference type="PIRSR" id="PIRSR625705-1"/>
    </source>
</evidence>
<organism evidence="7 8">
    <name type="scientific">Schaalia dentiphila ATCC 17982</name>
    <dbReference type="NCBI Taxonomy" id="411466"/>
    <lineage>
        <taxon>Bacteria</taxon>
        <taxon>Bacillati</taxon>
        <taxon>Actinomycetota</taxon>
        <taxon>Actinomycetes</taxon>
        <taxon>Actinomycetales</taxon>
        <taxon>Actinomycetaceae</taxon>
        <taxon>Schaalia</taxon>
        <taxon>Schaalia dentiphila</taxon>
    </lineage>
</organism>
<evidence type="ECO:0000259" key="6">
    <source>
        <dbReference type="Pfam" id="PF00728"/>
    </source>
</evidence>
<dbReference type="CDD" id="cd06563">
    <property type="entry name" value="GH20_chitobiase-like"/>
    <property type="match status" value="1"/>
</dbReference>
<reference evidence="7" key="2">
    <citation type="submission" date="2015-05" db="EMBL/GenBank/DDBJ databases">
        <title>Draft genome sequence of Actinomyces odontolyticus (ATCC 17982).</title>
        <authorList>
            <person name="Sudarsanam P."/>
            <person name="Ley R."/>
            <person name="Guruge J."/>
            <person name="Turnbaugh P.J."/>
            <person name="Mahowald M."/>
            <person name="Liep D."/>
            <person name="Gordon J."/>
        </authorList>
    </citation>
    <scope>NUCLEOTIDE SEQUENCE</scope>
    <source>
        <strain evidence="7">ATCC 17982</strain>
    </source>
</reference>
<evidence type="ECO:0000256" key="1">
    <source>
        <dbReference type="ARBA" id="ARBA00001231"/>
    </source>
</evidence>
<dbReference type="PANTHER" id="PTHR22600">
    <property type="entry name" value="BETA-HEXOSAMINIDASE"/>
    <property type="match status" value="1"/>
</dbReference>
<protein>
    <recommendedName>
        <fullName evidence="3">beta-N-acetylhexosaminidase</fullName>
        <ecNumber evidence="3">3.2.1.52</ecNumber>
    </recommendedName>
</protein>
<dbReference type="SUPFAM" id="SSF51445">
    <property type="entry name" value="(Trans)glycosidases"/>
    <property type="match status" value="1"/>
</dbReference>
<evidence type="ECO:0000256" key="2">
    <source>
        <dbReference type="ARBA" id="ARBA00006285"/>
    </source>
</evidence>
<evidence type="ECO:0000313" key="8">
    <source>
        <dbReference type="Proteomes" id="UP000003553"/>
    </source>
</evidence>
<gene>
    <name evidence="7" type="ORF">ACTODO_00175</name>
</gene>
<dbReference type="GO" id="GO:0004563">
    <property type="term" value="F:beta-N-acetylhexosaminidase activity"/>
    <property type="evidence" value="ECO:0007669"/>
    <property type="project" value="UniProtKB-EC"/>
</dbReference>
<evidence type="ECO:0000256" key="4">
    <source>
        <dbReference type="ARBA" id="ARBA00022801"/>
    </source>
</evidence>
<dbReference type="InterPro" id="IPR015883">
    <property type="entry name" value="Glyco_hydro_20_cat"/>
</dbReference>
<comment type="similarity">
    <text evidence="2">Belongs to the glycosyl hydrolase 20 family.</text>
</comment>
<dbReference type="HOGENOM" id="CLU_007082_5_1_11"/>
<sequence length="401" mass="45266">MPEGDSQIPHDRSLKPTYAWRGLLIDSSRTFWHTDTMRTVISLMARYGLNTLHWHLTDDAGWRFPLPEYPALTTTGATMPREPYSWYDNVDADRRQETWQAASTNSTRGFYSAEDIRSLVSFAHERGITIVPEVDIPGHMAAAIYAYPELGCPRLAGCRPRTRQWRNDMLWPSQESFRFVEAALSRVCELFDSPVIHVGGDECRWEEWEADEALMERMHDQDVTNGADIQRLFLSHCAAVLATFGRRLAGWDEIVGMAGKDLPTDALVLGWRENGLGARDARASGRQWVQCDADLLYLNRLAGAIEEEPTGMNGIITPQRISEELPSLLNGERLIGVQAAAWSEFLTTPDLLFYHLFPRLLIVAEVAWHGEAALPWSEITPLVEEEIMTLQSAGIPCRPLT</sequence>
<dbReference type="Proteomes" id="UP000003553">
    <property type="component" value="Unassembled WGS sequence"/>
</dbReference>
<dbReference type="AlphaFoldDB" id="A7B974"/>
<dbReference type="GO" id="GO:0030203">
    <property type="term" value="P:glycosaminoglycan metabolic process"/>
    <property type="evidence" value="ECO:0007669"/>
    <property type="project" value="TreeGrafter"/>
</dbReference>
<feature type="domain" description="Glycoside hydrolase family 20 catalytic" evidence="6">
    <location>
        <begin position="18"/>
        <end position="370"/>
    </location>
</feature>
<dbReference type="EC" id="3.2.1.52" evidence="3"/>
<comment type="caution">
    <text evidence="7">The sequence shown here is derived from an EMBL/GenBank/DDBJ whole genome shotgun (WGS) entry which is preliminary data.</text>
</comment>
<dbReference type="Pfam" id="PF00728">
    <property type="entry name" value="Glyco_hydro_20"/>
    <property type="match status" value="1"/>
</dbReference>
<proteinExistence type="inferred from homology"/>
<dbReference type="InterPro" id="IPR017853">
    <property type="entry name" value="GH"/>
</dbReference>
<comment type="catalytic activity">
    <reaction evidence="1">
        <text>Hydrolysis of terminal non-reducing N-acetyl-D-hexosamine residues in N-acetyl-beta-D-hexosaminides.</text>
        <dbReference type="EC" id="3.2.1.52"/>
    </reaction>
</comment>
<feature type="active site" description="Proton donor" evidence="5">
    <location>
        <position position="202"/>
    </location>
</feature>
<dbReference type="GO" id="GO:0005975">
    <property type="term" value="P:carbohydrate metabolic process"/>
    <property type="evidence" value="ECO:0007669"/>
    <property type="project" value="InterPro"/>
</dbReference>
<dbReference type="EMBL" id="AAYI02000004">
    <property type="protein sequence ID" value="EDN79748.1"/>
    <property type="molecule type" value="Genomic_DNA"/>
</dbReference>
<dbReference type="Gene3D" id="3.20.20.80">
    <property type="entry name" value="Glycosidases"/>
    <property type="match status" value="1"/>
</dbReference>
<dbReference type="eggNOG" id="COG3525">
    <property type="taxonomic scope" value="Bacteria"/>
</dbReference>
<dbReference type="GO" id="GO:0016020">
    <property type="term" value="C:membrane"/>
    <property type="evidence" value="ECO:0007669"/>
    <property type="project" value="TreeGrafter"/>
</dbReference>
<keyword evidence="4 7" id="KW-0378">Hydrolase</keyword>
<accession>A7B974</accession>
<reference evidence="7" key="1">
    <citation type="submission" date="2007-04" db="EMBL/GenBank/DDBJ databases">
        <authorList>
            <person name="Fulton L."/>
            <person name="Clifton S."/>
            <person name="Fulton B."/>
            <person name="Xu J."/>
            <person name="Minx P."/>
            <person name="Pepin K.H."/>
            <person name="Johnson M."/>
            <person name="Thiruvilangam P."/>
            <person name="Bhonagiri V."/>
            <person name="Nash W.E."/>
            <person name="Mardis E.R."/>
            <person name="Wilson R.K."/>
        </authorList>
    </citation>
    <scope>NUCLEOTIDE SEQUENCE [LARGE SCALE GENOMIC DNA]</scope>
    <source>
        <strain evidence="7">ATCC 17982</strain>
    </source>
</reference>
<dbReference type="InterPro" id="IPR025705">
    <property type="entry name" value="Beta_hexosaminidase_sua/sub"/>
</dbReference>
<keyword evidence="8" id="KW-1185">Reference proteome</keyword>